<evidence type="ECO:0000313" key="2">
    <source>
        <dbReference type="Proteomes" id="UP001456524"/>
    </source>
</evidence>
<organism evidence="1 2">
    <name type="scientific">Phyllosticta citrichinensis</name>
    <dbReference type="NCBI Taxonomy" id="1130410"/>
    <lineage>
        <taxon>Eukaryota</taxon>
        <taxon>Fungi</taxon>
        <taxon>Dikarya</taxon>
        <taxon>Ascomycota</taxon>
        <taxon>Pezizomycotina</taxon>
        <taxon>Dothideomycetes</taxon>
        <taxon>Dothideomycetes incertae sedis</taxon>
        <taxon>Botryosphaeriales</taxon>
        <taxon>Phyllostictaceae</taxon>
        <taxon>Phyllosticta</taxon>
    </lineage>
</organism>
<proteinExistence type="predicted"/>
<evidence type="ECO:0000313" key="1">
    <source>
        <dbReference type="EMBL" id="KAK8169731.1"/>
    </source>
</evidence>
<protein>
    <submittedName>
        <fullName evidence="1">Uncharacterized protein</fullName>
    </submittedName>
</protein>
<dbReference type="Proteomes" id="UP001456524">
    <property type="component" value="Unassembled WGS sequence"/>
</dbReference>
<sequence length="67" mass="7756">MGGIHLVSPDFPEGFPINAEQFHYLVLHQHIDFPDMKQMAIEERNSLDTLSRAITVFQALWFLVTEI</sequence>
<accession>A0ABR1XWI5</accession>
<reference evidence="1 2" key="1">
    <citation type="journal article" date="2022" name="G3 (Bethesda)">
        <title>Enemy or ally: a genomic approach to elucidate the lifestyle of Phyllosticta citrichinaensis.</title>
        <authorList>
            <person name="Buijs V.A."/>
            <person name="Groenewald J.Z."/>
            <person name="Haridas S."/>
            <person name="LaButti K.M."/>
            <person name="Lipzen A."/>
            <person name="Martin F.M."/>
            <person name="Barry K."/>
            <person name="Grigoriev I.V."/>
            <person name="Crous P.W."/>
            <person name="Seidl M.F."/>
        </authorList>
    </citation>
    <scope>NUCLEOTIDE SEQUENCE [LARGE SCALE GENOMIC DNA]</scope>
    <source>
        <strain evidence="1 2">CBS 129764</strain>
    </source>
</reference>
<keyword evidence="2" id="KW-1185">Reference proteome</keyword>
<comment type="caution">
    <text evidence="1">The sequence shown here is derived from an EMBL/GenBank/DDBJ whole genome shotgun (WGS) entry which is preliminary data.</text>
</comment>
<dbReference type="EMBL" id="JBBWUH010000004">
    <property type="protein sequence ID" value="KAK8169731.1"/>
    <property type="molecule type" value="Genomic_DNA"/>
</dbReference>
<name>A0ABR1XWI5_9PEZI</name>
<gene>
    <name evidence="1" type="ORF">IWX90DRAFT_485643</name>
</gene>